<dbReference type="EMBL" id="CP108222">
    <property type="protein sequence ID" value="WTT17733.1"/>
    <property type="molecule type" value="Genomic_DNA"/>
</dbReference>
<proteinExistence type="predicted"/>
<evidence type="ECO:0000256" key="1">
    <source>
        <dbReference type="SAM" id="MobiDB-lite"/>
    </source>
</evidence>
<gene>
    <name evidence="2" type="ORF">OHA22_20405</name>
</gene>
<feature type="compositionally biased region" description="Basic and acidic residues" evidence="1">
    <location>
        <begin position="121"/>
        <end position="130"/>
    </location>
</feature>
<feature type="region of interest" description="Disordered" evidence="1">
    <location>
        <begin position="95"/>
        <end position="130"/>
    </location>
</feature>
<accession>A0AAU1ZZC6</accession>
<reference evidence="2" key="1">
    <citation type="submission" date="2022-10" db="EMBL/GenBank/DDBJ databases">
        <title>The complete genomes of actinobacterial strains from the NBC collection.</title>
        <authorList>
            <person name="Joergensen T.S."/>
            <person name="Alvarez Arevalo M."/>
            <person name="Sterndorff E.B."/>
            <person name="Faurdal D."/>
            <person name="Vuksanovic O."/>
            <person name="Mourched A.-S."/>
            <person name="Charusanti P."/>
            <person name="Shaw S."/>
            <person name="Blin K."/>
            <person name="Weber T."/>
        </authorList>
    </citation>
    <scope>NUCLEOTIDE SEQUENCE</scope>
    <source>
        <strain evidence="2">NBC_00093</strain>
    </source>
</reference>
<organism evidence="2">
    <name type="scientific">Streptomyces sp. NBC_00093</name>
    <dbReference type="NCBI Taxonomy" id="2975649"/>
    <lineage>
        <taxon>Bacteria</taxon>
        <taxon>Bacillati</taxon>
        <taxon>Actinomycetota</taxon>
        <taxon>Actinomycetes</taxon>
        <taxon>Kitasatosporales</taxon>
        <taxon>Streptomycetaceae</taxon>
        <taxon>Streptomyces</taxon>
    </lineage>
</organism>
<evidence type="ECO:0000313" key="2">
    <source>
        <dbReference type="EMBL" id="WTT17733.1"/>
    </source>
</evidence>
<feature type="compositionally biased region" description="Pro residues" evidence="1">
    <location>
        <begin position="108"/>
        <end position="117"/>
    </location>
</feature>
<protein>
    <submittedName>
        <fullName evidence="2">Uncharacterized protein</fullName>
    </submittedName>
</protein>
<sequence length="159" mass="17096">MAETIYIRGEGGGIHAMDLPLHESLQDRLSRGLIQRVNADGSHYMGAPAPVQEPVPVKGGAPTEGLVPRPGARAAKDDWVLWATAVHGLSIEAAQERTKAQLQDLPEQPAPDEPPAPGDGRPSEDAPKTEWVDHIVKLGLLSREDAEAYTKDDLIDMVS</sequence>
<feature type="region of interest" description="Disordered" evidence="1">
    <location>
        <begin position="41"/>
        <end position="70"/>
    </location>
</feature>
<name>A0AAU1ZZC6_9ACTN</name>
<dbReference type="AlphaFoldDB" id="A0AAU1ZZC6"/>